<evidence type="ECO:0000256" key="4">
    <source>
        <dbReference type="ARBA" id="ARBA00022737"/>
    </source>
</evidence>
<keyword evidence="2" id="KW-0433">Leucine-rich repeat</keyword>
<evidence type="ECO:0000256" key="5">
    <source>
        <dbReference type="ARBA" id="ARBA00022989"/>
    </source>
</evidence>
<keyword evidence="5" id="KW-1133">Transmembrane helix</keyword>
<evidence type="ECO:0000256" key="6">
    <source>
        <dbReference type="ARBA" id="ARBA00023136"/>
    </source>
</evidence>
<dbReference type="InterPro" id="IPR051809">
    <property type="entry name" value="Plant_receptor-like_S/T_kinase"/>
</dbReference>
<dbReference type="SUPFAM" id="SSF52058">
    <property type="entry name" value="L domain-like"/>
    <property type="match status" value="1"/>
</dbReference>
<proteinExistence type="predicted"/>
<dbReference type="EMBL" id="JBBPBM010000703">
    <property type="protein sequence ID" value="KAK8492781.1"/>
    <property type="molecule type" value="Genomic_DNA"/>
</dbReference>
<evidence type="ECO:0000313" key="8">
    <source>
        <dbReference type="Proteomes" id="UP001472677"/>
    </source>
</evidence>
<keyword evidence="6" id="KW-0472">Membrane</keyword>
<organism evidence="7 8">
    <name type="scientific">Hibiscus sabdariffa</name>
    <name type="common">roselle</name>
    <dbReference type="NCBI Taxonomy" id="183260"/>
    <lineage>
        <taxon>Eukaryota</taxon>
        <taxon>Viridiplantae</taxon>
        <taxon>Streptophyta</taxon>
        <taxon>Embryophyta</taxon>
        <taxon>Tracheophyta</taxon>
        <taxon>Spermatophyta</taxon>
        <taxon>Magnoliopsida</taxon>
        <taxon>eudicotyledons</taxon>
        <taxon>Gunneridae</taxon>
        <taxon>Pentapetalae</taxon>
        <taxon>rosids</taxon>
        <taxon>malvids</taxon>
        <taxon>Malvales</taxon>
        <taxon>Malvaceae</taxon>
        <taxon>Malvoideae</taxon>
        <taxon>Hibiscus</taxon>
    </lineage>
</organism>
<name>A0ABR2AI44_9ROSI</name>
<evidence type="ECO:0000256" key="3">
    <source>
        <dbReference type="ARBA" id="ARBA00022692"/>
    </source>
</evidence>
<dbReference type="Proteomes" id="UP001472677">
    <property type="component" value="Unassembled WGS sequence"/>
</dbReference>
<dbReference type="Pfam" id="PF00560">
    <property type="entry name" value="LRR_1"/>
    <property type="match status" value="1"/>
</dbReference>
<dbReference type="InterPro" id="IPR032675">
    <property type="entry name" value="LRR_dom_sf"/>
</dbReference>
<evidence type="ECO:0000313" key="7">
    <source>
        <dbReference type="EMBL" id="KAK8492781.1"/>
    </source>
</evidence>
<protein>
    <submittedName>
        <fullName evidence="7">Uncharacterized protein</fullName>
    </submittedName>
</protein>
<dbReference type="Pfam" id="PF13855">
    <property type="entry name" value="LRR_8"/>
    <property type="match status" value="1"/>
</dbReference>
<dbReference type="PANTHER" id="PTHR27008:SF585">
    <property type="entry name" value="PROTEIN KINASE DOMAIN-CONTAINING PROTEIN"/>
    <property type="match status" value="1"/>
</dbReference>
<dbReference type="InterPro" id="IPR001611">
    <property type="entry name" value="Leu-rich_rpt"/>
</dbReference>
<comment type="subcellular location">
    <subcellularLocation>
        <location evidence="1">Membrane</location>
    </subcellularLocation>
</comment>
<accession>A0ABR2AI44</accession>
<gene>
    <name evidence="7" type="ORF">V6N12_011533</name>
</gene>
<keyword evidence="4" id="KW-0677">Repeat</keyword>
<evidence type="ECO:0000256" key="1">
    <source>
        <dbReference type="ARBA" id="ARBA00004370"/>
    </source>
</evidence>
<reference evidence="7 8" key="1">
    <citation type="journal article" date="2024" name="G3 (Bethesda)">
        <title>Genome assembly of Hibiscus sabdariffa L. provides insights into metabolisms of medicinal natural products.</title>
        <authorList>
            <person name="Kim T."/>
        </authorList>
    </citation>
    <scope>NUCLEOTIDE SEQUENCE [LARGE SCALE GENOMIC DNA]</scope>
    <source>
        <strain evidence="7">TK-2024</strain>
        <tissue evidence="7">Old leaves</tissue>
    </source>
</reference>
<keyword evidence="8" id="KW-1185">Reference proteome</keyword>
<keyword evidence="3" id="KW-0812">Transmembrane</keyword>
<dbReference type="PANTHER" id="PTHR27008">
    <property type="entry name" value="OS04G0122200 PROTEIN"/>
    <property type="match status" value="1"/>
</dbReference>
<sequence length="131" mass="14236">MGLSLPNLEKLYLGLNYLVGPFPMSIPNASQLAILDISSNYISGFIPDTLGNLKSLEILNLEVNNLSSSKMSFLSSLTNCRDLQVLSFDNNPLINGELPVSVGNLSGSLLLRSCMFLRAMSRVASRLRLAT</sequence>
<dbReference type="Gene3D" id="3.80.10.10">
    <property type="entry name" value="Ribonuclease Inhibitor"/>
    <property type="match status" value="1"/>
</dbReference>
<comment type="caution">
    <text evidence="7">The sequence shown here is derived from an EMBL/GenBank/DDBJ whole genome shotgun (WGS) entry which is preliminary data.</text>
</comment>
<evidence type="ECO:0000256" key="2">
    <source>
        <dbReference type="ARBA" id="ARBA00022614"/>
    </source>
</evidence>